<dbReference type="EMBL" id="MCFG01000268">
    <property type="protein sequence ID" value="ORX77014.1"/>
    <property type="molecule type" value="Genomic_DNA"/>
</dbReference>
<keyword evidence="2" id="KW-1185">Reference proteome</keyword>
<reference evidence="1 2" key="2">
    <citation type="submission" date="2016-08" db="EMBL/GenBank/DDBJ databases">
        <title>Pervasive Adenine N6-methylation of Active Genes in Fungi.</title>
        <authorList>
            <consortium name="DOE Joint Genome Institute"/>
            <person name="Mondo S.J."/>
            <person name="Dannebaum R.O."/>
            <person name="Kuo R.C."/>
            <person name="Labutti K."/>
            <person name="Haridas S."/>
            <person name="Kuo A."/>
            <person name="Salamov A."/>
            <person name="Ahrendt S.R."/>
            <person name="Lipzen A."/>
            <person name="Sullivan W."/>
            <person name="Andreopoulos W.B."/>
            <person name="Clum A."/>
            <person name="Lindquist E."/>
            <person name="Daum C."/>
            <person name="Ramamoorthy G.K."/>
            <person name="Gryganskyi A."/>
            <person name="Culley D."/>
            <person name="Magnuson J.K."/>
            <person name="James T.Y."/>
            <person name="O'Malley M.A."/>
            <person name="Stajich J.E."/>
            <person name="Spatafora J.W."/>
            <person name="Visel A."/>
            <person name="Grigoriev I.V."/>
        </authorList>
    </citation>
    <scope>NUCLEOTIDE SEQUENCE [LARGE SCALE GENOMIC DNA]</scope>
    <source>
        <strain evidence="1 2">S4</strain>
    </source>
</reference>
<comment type="caution">
    <text evidence="1">The sequence shown here is derived from an EMBL/GenBank/DDBJ whole genome shotgun (WGS) entry which is preliminary data.</text>
</comment>
<gene>
    <name evidence="1" type="ORF">BCR32DRAFT_302928</name>
</gene>
<dbReference type="AlphaFoldDB" id="A0A1Y1WV68"/>
<name>A0A1Y1WV68_9FUNG</name>
<evidence type="ECO:0000313" key="1">
    <source>
        <dbReference type="EMBL" id="ORX77014.1"/>
    </source>
</evidence>
<evidence type="ECO:0000313" key="2">
    <source>
        <dbReference type="Proteomes" id="UP000193944"/>
    </source>
</evidence>
<proteinExistence type="predicted"/>
<reference evidence="1 2" key="1">
    <citation type="submission" date="2016-08" db="EMBL/GenBank/DDBJ databases">
        <title>A Parts List for Fungal Cellulosomes Revealed by Comparative Genomics.</title>
        <authorList>
            <consortium name="DOE Joint Genome Institute"/>
            <person name="Haitjema C.H."/>
            <person name="Gilmore S.P."/>
            <person name="Henske J.K."/>
            <person name="Solomon K.V."/>
            <person name="De Groot R."/>
            <person name="Kuo A."/>
            <person name="Mondo S.J."/>
            <person name="Salamov A.A."/>
            <person name="Labutti K."/>
            <person name="Zhao Z."/>
            <person name="Chiniquy J."/>
            <person name="Barry K."/>
            <person name="Brewer H.M."/>
            <person name="Purvine S.O."/>
            <person name="Wright A.T."/>
            <person name="Boxma B."/>
            <person name="Van Alen T."/>
            <person name="Hackstein J.H."/>
            <person name="Baker S.E."/>
            <person name="Grigoriev I.V."/>
            <person name="O'Malley M.A."/>
        </authorList>
    </citation>
    <scope>NUCLEOTIDE SEQUENCE [LARGE SCALE GENOMIC DNA]</scope>
    <source>
        <strain evidence="1 2">S4</strain>
    </source>
</reference>
<dbReference type="Proteomes" id="UP000193944">
    <property type="component" value="Unassembled WGS sequence"/>
</dbReference>
<sequence>MKNMTEVEINTKLFYEEINNNCNPEKLLEIAKKGIFLYEPLFKNEKVKNLEVVIEISIYSSQFFMVNTIEQYNKFIHLLNQKEVIIHPFNDYNIVNLLIINKYLLIQLLKEEDINITKQVINNFPYSDAILYYLYKFNLIPLKYYRNFYIKLLFRYDVALYVNGINYFYFNKKNNFDNVLNYFSKNELITFLFYYFGRDLKVLDFIVRFIGEIPLEQHRNYRVPLTFPYEIIKRYTKKIFQPNKTVIEYHDKKIEEFMNNVFTDQGIRLLSLFVNEDQPFGKYISRRYNINININYEDIKEKYINNPNNNPISDISDNKSNLSKKDKAFPYPYIYLKELYDIDYDTFHDIKVVNNEFFIDEDILNNLNKFPSDDDFYEKKLDNDMSISKIKVKLIYPIPLGSEIGSAFALLGCPTVLSALTFLERLVLNLLNNICCLLQTTGMISFNRAADRNKNGDFE</sequence>
<accession>A0A1Y1WV68</accession>
<dbReference type="OrthoDB" id="10625896at2759"/>
<organism evidence="1 2">
    <name type="scientific">Anaeromyces robustus</name>
    <dbReference type="NCBI Taxonomy" id="1754192"/>
    <lineage>
        <taxon>Eukaryota</taxon>
        <taxon>Fungi</taxon>
        <taxon>Fungi incertae sedis</taxon>
        <taxon>Chytridiomycota</taxon>
        <taxon>Chytridiomycota incertae sedis</taxon>
        <taxon>Neocallimastigomycetes</taxon>
        <taxon>Neocallimastigales</taxon>
        <taxon>Neocallimastigaceae</taxon>
        <taxon>Anaeromyces</taxon>
    </lineage>
</organism>
<protein>
    <submittedName>
        <fullName evidence="1">Uncharacterized protein</fullName>
    </submittedName>
</protein>